<reference evidence="2" key="1">
    <citation type="submission" date="2022-09" db="EMBL/GenBank/DDBJ databases">
        <title>Intensive care unit water sources are persistently colonized with multi-drug resistant bacteria and are the site of extensive horizontal gene transfer of antibiotic resistance genes.</title>
        <authorList>
            <person name="Diorio-Toth L."/>
        </authorList>
    </citation>
    <scope>NUCLEOTIDE SEQUENCE</scope>
    <source>
        <strain evidence="2">GD03832</strain>
    </source>
</reference>
<feature type="region of interest" description="Disordered" evidence="1">
    <location>
        <begin position="23"/>
        <end position="55"/>
    </location>
</feature>
<evidence type="ECO:0000256" key="1">
    <source>
        <dbReference type="SAM" id="MobiDB-lite"/>
    </source>
</evidence>
<feature type="region of interest" description="Disordered" evidence="1">
    <location>
        <begin position="69"/>
        <end position="92"/>
    </location>
</feature>
<proteinExistence type="predicted"/>
<sequence length="92" mass="10539">MSRSPSESSRDFNVRSWQVLSHAERAERESQQGKPHYRPPSDCYDGKELQRTPGIPDARFRAFELPSRAHGQLNYPNGTRIPFPEPADDTAR</sequence>
<organism evidence="2 3">
    <name type="scientific">Comamonas thiooxydans</name>
    <dbReference type="NCBI Taxonomy" id="363952"/>
    <lineage>
        <taxon>Bacteria</taxon>
        <taxon>Pseudomonadati</taxon>
        <taxon>Pseudomonadota</taxon>
        <taxon>Betaproteobacteria</taxon>
        <taxon>Burkholderiales</taxon>
        <taxon>Comamonadaceae</taxon>
        <taxon>Comamonas</taxon>
    </lineage>
</organism>
<evidence type="ECO:0000313" key="3">
    <source>
        <dbReference type="Proteomes" id="UP001161065"/>
    </source>
</evidence>
<dbReference type="EMBL" id="JAOCEK010000015">
    <property type="protein sequence ID" value="MDH1335841.1"/>
    <property type="molecule type" value="Genomic_DNA"/>
</dbReference>
<dbReference type="RefSeq" id="WP_280008716.1">
    <property type="nucleotide sequence ID" value="NZ_JAOCEK010000015.1"/>
</dbReference>
<gene>
    <name evidence="2" type="ORF">N5D63_16980</name>
</gene>
<name>A0AA42Q4Z1_9BURK</name>
<dbReference type="Proteomes" id="UP001161065">
    <property type="component" value="Unassembled WGS sequence"/>
</dbReference>
<protein>
    <submittedName>
        <fullName evidence="2">Uncharacterized protein</fullName>
    </submittedName>
</protein>
<comment type="caution">
    <text evidence="2">The sequence shown here is derived from an EMBL/GenBank/DDBJ whole genome shotgun (WGS) entry which is preliminary data.</text>
</comment>
<evidence type="ECO:0000313" key="2">
    <source>
        <dbReference type="EMBL" id="MDH1335841.1"/>
    </source>
</evidence>
<dbReference type="AlphaFoldDB" id="A0AA42Q4Z1"/>
<accession>A0AA42Q4Z1</accession>